<dbReference type="RefSeq" id="WP_197939235.1">
    <property type="nucleotide sequence ID" value="NZ_CP065713.1"/>
</dbReference>
<evidence type="ECO:0000256" key="1">
    <source>
        <dbReference type="SAM" id="MobiDB-lite"/>
    </source>
</evidence>
<feature type="region of interest" description="Disordered" evidence="1">
    <location>
        <begin position="1"/>
        <end position="20"/>
    </location>
</feature>
<evidence type="ECO:0000313" key="2">
    <source>
        <dbReference type="EMBL" id="QPT09843.1"/>
    </source>
</evidence>
<organism evidence="2 3">
    <name type="scientific">Sphingomonas paucimobilis</name>
    <name type="common">Pseudomonas paucimobilis</name>
    <dbReference type="NCBI Taxonomy" id="13689"/>
    <lineage>
        <taxon>Bacteria</taxon>
        <taxon>Pseudomonadati</taxon>
        <taxon>Pseudomonadota</taxon>
        <taxon>Alphaproteobacteria</taxon>
        <taxon>Sphingomonadales</taxon>
        <taxon>Sphingomonadaceae</taxon>
        <taxon>Sphingomonas</taxon>
    </lineage>
</organism>
<accession>A0A7T3ADB0</accession>
<proteinExistence type="predicted"/>
<dbReference type="EMBL" id="CP065713">
    <property type="protein sequence ID" value="QPT09843.1"/>
    <property type="molecule type" value="Genomic_DNA"/>
</dbReference>
<gene>
    <name evidence="2" type="ORF">I6G38_06270</name>
</gene>
<evidence type="ECO:0000313" key="3">
    <source>
        <dbReference type="Proteomes" id="UP000594836"/>
    </source>
</evidence>
<sequence>MMPAEVVPFPSRRPAPANLHDATLPCGADQLATMFNSLPRGRSMTDTADDASINQDQHLAASLSRIDPTLAKGVAGECDNCGDEFERLVGGLCAFCRDGRRPNFRGRAPTPSPIARDPEPVVVPAPTPLPSVIPQEEEALPNPKPSDDFRNVSILARGPLLKAIMARADERNLPLNKAATSLIEDALCDRAEQTLLDLSALPVTDLLEEIGARLAQSASTAELVAMTARAEAAEARLAKVHAAIGESAS</sequence>
<dbReference type="AlphaFoldDB" id="A0A7T3ADB0"/>
<protein>
    <submittedName>
        <fullName evidence="2">Uncharacterized protein</fullName>
    </submittedName>
</protein>
<name>A0A7T3ADB0_SPHPI</name>
<dbReference type="Proteomes" id="UP000594836">
    <property type="component" value="Chromosome"/>
</dbReference>
<reference evidence="2 3" key="1">
    <citation type="submission" date="2020-12" db="EMBL/GenBank/DDBJ databases">
        <title>FDA dAtabase for Regulatory Grade micrObial Sequences (FDA-ARGOS): Supporting development and validation of Infectious Disease Dx tests.</title>
        <authorList>
            <person name="Sproer C."/>
            <person name="Gronow S."/>
            <person name="Severitt S."/>
            <person name="Schroder I."/>
            <person name="Tallon L."/>
            <person name="Sadzewicz L."/>
            <person name="Zhao X."/>
            <person name="Boylan J."/>
            <person name="Ott S."/>
            <person name="Bowen H."/>
            <person name="Vavikolanu K."/>
            <person name="Mehta A."/>
            <person name="Aluvathingal J."/>
            <person name="Nadendla S."/>
            <person name="Lowell S."/>
            <person name="Myers T."/>
            <person name="Yan Y."/>
            <person name="Sichtig H."/>
        </authorList>
    </citation>
    <scope>NUCLEOTIDE SEQUENCE [LARGE SCALE GENOMIC DNA]</scope>
    <source>
        <strain evidence="2 3">FDAARGOS_881</strain>
    </source>
</reference>